<sequence length="143" mass="16946">MKFVMLQKLERKKNELRLMEEKVQELERIRTLYRYVFFFFRSPEKISFACYPDKQLHTLTDQLAAKQAQVEGIVVCGEDNVEGNAARNRFKRTNLVRGFGSDHEVEAHSYLPYSTATRNETQPRLMYLRSDILALHNVKYERP</sequence>
<evidence type="ECO:0000313" key="2">
    <source>
        <dbReference type="Proteomes" id="UP000824890"/>
    </source>
</evidence>
<dbReference type="PANTHER" id="PTHR37761:SF2">
    <property type="entry name" value="OS09G0108400 PROTEIN"/>
    <property type="match status" value="1"/>
</dbReference>
<name>A0ABQ8AJN2_BRANA</name>
<accession>A0ABQ8AJN2</accession>
<gene>
    <name evidence="1" type="ORF">HID58_055158</name>
</gene>
<dbReference type="PANTHER" id="PTHR37761">
    <property type="entry name" value="OS09G0108400 PROTEIN"/>
    <property type="match status" value="1"/>
</dbReference>
<dbReference type="Proteomes" id="UP000824890">
    <property type="component" value="Unassembled WGS sequence"/>
</dbReference>
<keyword evidence="2" id="KW-1185">Reference proteome</keyword>
<proteinExistence type="predicted"/>
<dbReference type="EMBL" id="JAGKQM010000013">
    <property type="protein sequence ID" value="KAH0892729.1"/>
    <property type="molecule type" value="Genomic_DNA"/>
</dbReference>
<evidence type="ECO:0000313" key="1">
    <source>
        <dbReference type="EMBL" id="KAH0892729.1"/>
    </source>
</evidence>
<protein>
    <submittedName>
        <fullName evidence="1">Uncharacterized protein</fullName>
    </submittedName>
</protein>
<organism evidence="1 2">
    <name type="scientific">Brassica napus</name>
    <name type="common">Rape</name>
    <dbReference type="NCBI Taxonomy" id="3708"/>
    <lineage>
        <taxon>Eukaryota</taxon>
        <taxon>Viridiplantae</taxon>
        <taxon>Streptophyta</taxon>
        <taxon>Embryophyta</taxon>
        <taxon>Tracheophyta</taxon>
        <taxon>Spermatophyta</taxon>
        <taxon>Magnoliopsida</taxon>
        <taxon>eudicotyledons</taxon>
        <taxon>Gunneridae</taxon>
        <taxon>Pentapetalae</taxon>
        <taxon>rosids</taxon>
        <taxon>malvids</taxon>
        <taxon>Brassicales</taxon>
        <taxon>Brassicaceae</taxon>
        <taxon>Brassiceae</taxon>
        <taxon>Brassica</taxon>
    </lineage>
</organism>
<reference evidence="1 2" key="1">
    <citation type="submission" date="2021-05" db="EMBL/GenBank/DDBJ databases">
        <title>Genome Assembly of Synthetic Allotetraploid Brassica napus Reveals Homoeologous Exchanges between Subgenomes.</title>
        <authorList>
            <person name="Davis J.T."/>
        </authorList>
    </citation>
    <scope>NUCLEOTIDE SEQUENCE [LARGE SCALE GENOMIC DNA]</scope>
    <source>
        <strain evidence="2">cv. Da-Ae</strain>
        <tissue evidence="1">Seedling</tissue>
    </source>
</reference>
<comment type="caution">
    <text evidence="1">The sequence shown here is derived from an EMBL/GenBank/DDBJ whole genome shotgun (WGS) entry which is preliminary data.</text>
</comment>